<dbReference type="Pfam" id="PF00069">
    <property type="entry name" value="Pkinase"/>
    <property type="match status" value="1"/>
</dbReference>
<dbReference type="GO" id="GO:0005524">
    <property type="term" value="F:ATP binding"/>
    <property type="evidence" value="ECO:0007669"/>
    <property type="project" value="InterPro"/>
</dbReference>
<keyword evidence="5" id="KW-0418">Kinase</keyword>
<dbReference type="Gene3D" id="1.10.510.10">
    <property type="entry name" value="Transferase(Phosphotransferase) domain 1"/>
    <property type="match status" value="1"/>
</dbReference>
<keyword evidence="3" id="KW-0472">Membrane</keyword>
<keyword evidence="6" id="KW-1185">Reference proteome</keyword>
<dbReference type="GO" id="GO:0004674">
    <property type="term" value="F:protein serine/threonine kinase activity"/>
    <property type="evidence" value="ECO:0007669"/>
    <property type="project" value="UniProtKB-KW"/>
</dbReference>
<sequence length="186" mass="20298">MGIAILAHCMFLCSPCDVNPHSKFFVDIAPDKKPLDWSTRMKIASGATKGLEYLRDKDNPPVTYRDLKASNILPDEQFNPKLSDFGLAKIGTVGDVNVSSRVIGTYGYCAPEYAKTGKLTLKSDAQPYFRDPKRFPELADPSLQGDFPAKGLNQAVAIAAMCLQEEASVRPLITDVVIALGFLSNN</sequence>
<accession>A0A3S3PTT1</accession>
<dbReference type="PROSITE" id="PS50011">
    <property type="entry name" value="PROTEIN_KINASE_DOM"/>
    <property type="match status" value="1"/>
</dbReference>
<dbReference type="PANTHER" id="PTHR47985">
    <property type="entry name" value="OS07G0668900 PROTEIN"/>
    <property type="match status" value="1"/>
</dbReference>
<evidence type="ECO:0000259" key="4">
    <source>
        <dbReference type="PROSITE" id="PS50011"/>
    </source>
</evidence>
<dbReference type="Proteomes" id="UP000283530">
    <property type="component" value="Unassembled WGS sequence"/>
</dbReference>
<evidence type="ECO:0000313" key="6">
    <source>
        <dbReference type="Proteomes" id="UP000283530"/>
    </source>
</evidence>
<evidence type="ECO:0000313" key="5">
    <source>
        <dbReference type="EMBL" id="RWR97548.1"/>
    </source>
</evidence>
<evidence type="ECO:0000256" key="2">
    <source>
        <dbReference type="ARBA" id="ARBA00022527"/>
    </source>
</evidence>
<proteinExistence type="predicted"/>
<feature type="domain" description="Protein kinase" evidence="4">
    <location>
        <begin position="1"/>
        <end position="186"/>
    </location>
</feature>
<comment type="subcellular location">
    <subcellularLocation>
        <location evidence="1">Membrane</location>
    </subcellularLocation>
</comment>
<comment type="caution">
    <text evidence="5">The sequence shown here is derived from an EMBL/GenBank/DDBJ whole genome shotgun (WGS) entry which is preliminary data.</text>
</comment>
<name>A0A3S3PTT1_9MAGN</name>
<dbReference type="InterPro" id="IPR020635">
    <property type="entry name" value="Tyr_kinase_cat_dom"/>
</dbReference>
<dbReference type="PANTHER" id="PTHR47985:SF44">
    <property type="entry name" value="SERINE_THREONINE-PROTEIN KINASE PBS1"/>
    <property type="match status" value="1"/>
</dbReference>
<dbReference type="InterPro" id="IPR011009">
    <property type="entry name" value="Kinase-like_dom_sf"/>
</dbReference>
<dbReference type="EMBL" id="QPKB01000014">
    <property type="protein sequence ID" value="RWR97548.1"/>
    <property type="molecule type" value="Genomic_DNA"/>
</dbReference>
<keyword evidence="2" id="KW-0723">Serine/threonine-protein kinase</keyword>
<evidence type="ECO:0000256" key="1">
    <source>
        <dbReference type="ARBA" id="ARBA00004370"/>
    </source>
</evidence>
<dbReference type="GO" id="GO:0004713">
    <property type="term" value="F:protein tyrosine kinase activity"/>
    <property type="evidence" value="ECO:0007669"/>
    <property type="project" value="InterPro"/>
</dbReference>
<organism evidence="5 6">
    <name type="scientific">Cinnamomum micranthum f. kanehirae</name>
    <dbReference type="NCBI Taxonomy" id="337451"/>
    <lineage>
        <taxon>Eukaryota</taxon>
        <taxon>Viridiplantae</taxon>
        <taxon>Streptophyta</taxon>
        <taxon>Embryophyta</taxon>
        <taxon>Tracheophyta</taxon>
        <taxon>Spermatophyta</taxon>
        <taxon>Magnoliopsida</taxon>
        <taxon>Magnoliidae</taxon>
        <taxon>Laurales</taxon>
        <taxon>Lauraceae</taxon>
        <taxon>Cinnamomum</taxon>
    </lineage>
</organism>
<dbReference type="SMART" id="SM00219">
    <property type="entry name" value="TyrKc"/>
    <property type="match status" value="1"/>
</dbReference>
<keyword evidence="5" id="KW-0808">Transferase</keyword>
<dbReference type="SUPFAM" id="SSF56112">
    <property type="entry name" value="Protein kinase-like (PK-like)"/>
    <property type="match status" value="1"/>
</dbReference>
<gene>
    <name evidence="5" type="ORF">CKAN_02699000</name>
</gene>
<evidence type="ECO:0000256" key="3">
    <source>
        <dbReference type="ARBA" id="ARBA00023136"/>
    </source>
</evidence>
<dbReference type="OrthoDB" id="4062651at2759"/>
<dbReference type="STRING" id="337451.A0A3S3PTT1"/>
<dbReference type="GO" id="GO:0016020">
    <property type="term" value="C:membrane"/>
    <property type="evidence" value="ECO:0007669"/>
    <property type="project" value="UniProtKB-SubCell"/>
</dbReference>
<reference evidence="5 6" key="1">
    <citation type="journal article" date="2019" name="Nat. Plants">
        <title>Stout camphor tree genome fills gaps in understanding of flowering plant genome evolution.</title>
        <authorList>
            <person name="Chaw S.M."/>
            <person name="Liu Y.C."/>
            <person name="Wu Y.W."/>
            <person name="Wang H.Y."/>
            <person name="Lin C.I."/>
            <person name="Wu C.S."/>
            <person name="Ke H.M."/>
            <person name="Chang L.Y."/>
            <person name="Hsu C.Y."/>
            <person name="Yang H.T."/>
            <person name="Sudianto E."/>
            <person name="Hsu M.H."/>
            <person name="Wu K.P."/>
            <person name="Wang L.N."/>
            <person name="Leebens-Mack J.H."/>
            <person name="Tsai I.J."/>
        </authorList>
    </citation>
    <scope>NUCLEOTIDE SEQUENCE [LARGE SCALE GENOMIC DNA]</scope>
    <source>
        <strain evidence="6">cv. Chaw 1501</strain>
        <tissue evidence="5">Young leaves</tissue>
    </source>
</reference>
<dbReference type="InterPro" id="IPR000719">
    <property type="entry name" value="Prot_kinase_dom"/>
</dbReference>
<dbReference type="AlphaFoldDB" id="A0A3S3PTT1"/>
<protein>
    <submittedName>
        <fullName evidence="5">Protein kinase domain-containing protein</fullName>
    </submittedName>
</protein>